<dbReference type="InterPro" id="IPR045867">
    <property type="entry name" value="DNA-dir_RpoC_beta_prime"/>
</dbReference>
<evidence type="ECO:0000256" key="9">
    <source>
        <dbReference type="RuleBase" id="RU004279"/>
    </source>
</evidence>
<dbReference type="Gene3D" id="1.10.274.100">
    <property type="entry name" value="RNA polymerase Rpb1, domain 3"/>
    <property type="match status" value="1"/>
</dbReference>
<dbReference type="InterPro" id="IPR000722">
    <property type="entry name" value="RNA_pol_asu"/>
</dbReference>
<keyword evidence="12" id="KW-0150">Chloroplast</keyword>
<comment type="catalytic activity">
    <reaction evidence="8 9">
        <text>RNA(n) + a ribonucleoside 5'-triphosphate = RNA(n+1) + diphosphate</text>
        <dbReference type="Rhea" id="RHEA:21248"/>
        <dbReference type="Rhea" id="RHEA-COMP:14527"/>
        <dbReference type="Rhea" id="RHEA-COMP:17342"/>
        <dbReference type="ChEBI" id="CHEBI:33019"/>
        <dbReference type="ChEBI" id="CHEBI:61557"/>
        <dbReference type="ChEBI" id="CHEBI:140395"/>
        <dbReference type="EC" id="2.7.7.6"/>
    </reaction>
</comment>
<dbReference type="Pfam" id="PF04997">
    <property type="entry name" value="RNA_pol_Rpb1_1"/>
    <property type="match status" value="2"/>
</dbReference>
<geneLocation type="chloroplast" evidence="12"/>
<keyword evidence="7 9" id="KW-0804">Transcription</keyword>
<feature type="region of interest" description="Disordered" evidence="10">
    <location>
        <begin position="881"/>
        <end position="930"/>
    </location>
</feature>
<evidence type="ECO:0000256" key="2">
    <source>
        <dbReference type="ARBA" id="ARBA00007207"/>
    </source>
</evidence>
<sequence length="1194" mass="141644">MKQIISVPLKSSVNKAKSFISDQPREKIHSLDIGLFAPFRIKKWAERKVKVPRSLVQEYKNTSLLNGGRVHFRERKLEQYVYIIPEKRKKPVLAVNENLMVYKFGKIINSKTLHYKTLQPELGGLFCQRIFGPLQDFTCLCEQKKKNNFYYDQTICSVCYVEFLPSRIRRYRLGYIALAVPIPHIWYLKSRPSYLNILFDQVKHLDPPKLFDISNIVYGIDAMFIWFIAWSKKKKRKKKISNSIRYLKQTSNFFFFPFPKEKEKEKEKEKKNFFFLKNFHVLTKYFTEKFKNNELELASCYFLHLSNDNCWQTVDYVCNMETTFFYYFQHDLHEQIDKHQTVFLIRDYMFRNQLTKTINNSYCLSYSNNCLYFLKRVENFFNTKFKIKNRVFKILKGFTENLILNKLKRKFFFNSVFQKKKVKKKKILSFDSAFEKFEKTVFTELKKKKNYKGFQIPLNFTHSKISLAKSCNENFSTNSVSFYGKKAKNKKSQNKIKETTNILKKLKYPMSVSQIGGPYPLYTGFTLTYEIAYKKYKLTLDFLDFWNGITKYFRFDRDFKKKDQDPKVLTDELAFETLTNKYWSKRARLISNNEAMFFWLKNLNLVALETISQTKVIQCDNKVTNFFRKNRKKLSTVTLQPFFKYRKLKPEQKKLNKLAKIRKKYVQHLRLIQHFRRNNLRPNWMMISYLPVLPPNLRPLLQLEQGQMVSSDLNQLYQRIINRNFRLETQLRTDPLLSGGRRFWIDYNQRLVHEAVDTLINNGRASSYVARDLKGRNLKSLSELLKGKQGRFRMNLLGKRANYSGRSVIIVGPELKFHECGLPKDMAIELFYPFLLAWLQTLHVPNLDPPELVLTGKVIKKSKKKKIIRIKAQQIDKELEKQKQLEKQKNKKKKKKNKKGIDTISSSSFSREKEKEKKEKKKKKKQKNQEIDEFFEKNKLPIHRARQVIDENHPIIFKILKEILKNHPVLLNRAPTLHRLGIQAFQAKLVEGKAILLHPLVCTAFNADFDGDQMAVHVPLSFQTKIEAFKLLWAPNNLISAATGDPIVVPSQDMVLGCYYLTTLNNPGISRDYFNDVNQVLLYFSQITKVSLHSLIWLKWLNLVEIENFNEKPIEFQVDYYGNVTKIYSKFFQNSDNTNTKISQFILTTIGRVLLNNVILENITLYNWYSKILKKRKQSNSKEKKRYISKMISK</sequence>
<evidence type="ECO:0000256" key="6">
    <source>
        <dbReference type="ARBA" id="ARBA00022695"/>
    </source>
</evidence>
<evidence type="ECO:0000256" key="5">
    <source>
        <dbReference type="ARBA" id="ARBA00022679"/>
    </source>
</evidence>
<evidence type="ECO:0000256" key="10">
    <source>
        <dbReference type="SAM" id="MobiDB-lite"/>
    </source>
</evidence>
<feature type="compositionally biased region" description="Basic residues" evidence="10">
    <location>
        <begin position="889"/>
        <end position="898"/>
    </location>
</feature>
<dbReference type="GO" id="GO:0003899">
    <property type="term" value="F:DNA-directed RNA polymerase activity"/>
    <property type="evidence" value="ECO:0007669"/>
    <property type="project" value="UniProtKB-EC"/>
</dbReference>
<dbReference type="GeneID" id="22158753"/>
<reference evidence="12" key="1">
    <citation type="journal article" date="2014" name="BMC Evol. Biol.">
        <title>Chloroplast phylogenomic analysis resolves deep-level relationships within the green algal class Trebouxiophyceae.</title>
        <authorList>
            <person name="Lemieux C."/>
            <person name="Otis C."/>
            <person name="Turmel M."/>
        </authorList>
    </citation>
    <scope>NUCLEOTIDE SEQUENCE</scope>
</reference>
<dbReference type="Pfam" id="PF00623">
    <property type="entry name" value="RNA_pol_Rpb1_2"/>
    <property type="match status" value="2"/>
</dbReference>
<dbReference type="EC" id="2.7.7.6" evidence="9"/>
<comment type="similarity">
    <text evidence="2">Belongs to the RNA polymerase beta' chain family. RpoC1 subfamily.</text>
</comment>
<gene>
    <name evidence="12" type="primary">rpoC1</name>
</gene>
<dbReference type="GO" id="GO:0006351">
    <property type="term" value="P:DNA-templated transcription"/>
    <property type="evidence" value="ECO:0007669"/>
    <property type="project" value="InterPro"/>
</dbReference>
<dbReference type="AlphaFoldDB" id="A0A097KKG7"/>
<dbReference type="Pfam" id="PF04983">
    <property type="entry name" value="RNA_pol_Rpb1_3"/>
    <property type="match status" value="1"/>
</dbReference>
<evidence type="ECO:0000256" key="4">
    <source>
        <dbReference type="ARBA" id="ARBA00022640"/>
    </source>
</evidence>
<dbReference type="InterPro" id="IPR007080">
    <property type="entry name" value="RNA_pol_Rpb1_1"/>
</dbReference>
<dbReference type="GO" id="GO:0003677">
    <property type="term" value="F:DNA binding"/>
    <property type="evidence" value="ECO:0007669"/>
    <property type="project" value="InterPro"/>
</dbReference>
<evidence type="ECO:0000256" key="1">
    <source>
        <dbReference type="ARBA" id="ARBA00004026"/>
    </source>
</evidence>
<dbReference type="GO" id="GO:0000428">
    <property type="term" value="C:DNA-directed RNA polymerase complex"/>
    <property type="evidence" value="ECO:0007669"/>
    <property type="project" value="UniProtKB-KW"/>
</dbReference>
<proteinExistence type="inferred from homology"/>
<keyword evidence="4 12" id="KW-0934">Plastid</keyword>
<dbReference type="RefSeq" id="YP_009105079.1">
    <property type="nucleotide sequence ID" value="NC_025527.1"/>
</dbReference>
<dbReference type="PANTHER" id="PTHR19376:SF54">
    <property type="entry name" value="DNA-DIRECTED RNA POLYMERASE SUBUNIT BETA"/>
    <property type="match status" value="1"/>
</dbReference>
<name>A0A097KKG7_9CHLO</name>
<dbReference type="InterPro" id="IPR042102">
    <property type="entry name" value="RNA_pol_Rpb1_3_sf"/>
</dbReference>
<comment type="function">
    <text evidence="1 9">DNA-dependent RNA polymerase catalyzes the transcription of DNA into RNA using the four ribonucleoside triphosphates as substrates.</text>
</comment>
<protein>
    <recommendedName>
        <fullName evidence="9">DNA-directed RNA polymerase subunit</fullName>
        <ecNumber evidence="9">2.7.7.6</ecNumber>
    </recommendedName>
</protein>
<keyword evidence="5 9" id="KW-0808">Transferase</keyword>
<dbReference type="Gene3D" id="4.10.860.120">
    <property type="entry name" value="RNA polymerase II, clamp domain"/>
    <property type="match status" value="1"/>
</dbReference>
<evidence type="ECO:0000256" key="8">
    <source>
        <dbReference type="ARBA" id="ARBA00048552"/>
    </source>
</evidence>
<evidence type="ECO:0000256" key="7">
    <source>
        <dbReference type="ARBA" id="ARBA00023163"/>
    </source>
</evidence>
<dbReference type="Gene3D" id="2.40.40.20">
    <property type="match status" value="2"/>
</dbReference>
<keyword evidence="3 9" id="KW-0240">DNA-directed RNA polymerase</keyword>
<dbReference type="PANTHER" id="PTHR19376">
    <property type="entry name" value="DNA-DIRECTED RNA POLYMERASE"/>
    <property type="match status" value="1"/>
</dbReference>
<organism evidence="12">
    <name type="scientific">Stichococcus bacillaris</name>
    <dbReference type="NCBI Taxonomy" id="37433"/>
    <lineage>
        <taxon>Eukaryota</taxon>
        <taxon>Viridiplantae</taxon>
        <taxon>Chlorophyta</taxon>
        <taxon>core chlorophytes</taxon>
        <taxon>Trebouxiophyceae</taxon>
        <taxon>Prasiolales</taxon>
        <taxon>Stichococcaceae</taxon>
        <taxon>Stichococcus</taxon>
    </lineage>
</organism>
<accession>A0A097KKG7</accession>
<dbReference type="InterPro" id="IPR044893">
    <property type="entry name" value="RNA_pol_Rpb1_clamp_domain"/>
</dbReference>
<dbReference type="InterPro" id="IPR007066">
    <property type="entry name" value="RNA_pol_Rpb1_3"/>
</dbReference>
<evidence type="ECO:0000256" key="3">
    <source>
        <dbReference type="ARBA" id="ARBA00022478"/>
    </source>
</evidence>
<dbReference type="EMBL" id="KM462864">
    <property type="protein sequence ID" value="AIT93690.1"/>
    <property type="molecule type" value="Genomic_DNA"/>
</dbReference>
<evidence type="ECO:0000313" key="12">
    <source>
        <dbReference type="EMBL" id="AIT93690.1"/>
    </source>
</evidence>
<dbReference type="SUPFAM" id="SSF64484">
    <property type="entry name" value="beta and beta-prime subunits of DNA dependent RNA-polymerase"/>
    <property type="match status" value="1"/>
</dbReference>
<keyword evidence="6 9" id="KW-0548">Nucleotidyltransferase</keyword>
<feature type="domain" description="RNA polymerase N-terminal" evidence="11">
    <location>
        <begin position="683"/>
        <end position="1062"/>
    </location>
</feature>
<dbReference type="SMART" id="SM00663">
    <property type="entry name" value="RPOLA_N"/>
    <property type="match status" value="1"/>
</dbReference>
<dbReference type="InterPro" id="IPR006592">
    <property type="entry name" value="RNA_pol_N"/>
</dbReference>
<evidence type="ECO:0000259" key="11">
    <source>
        <dbReference type="SMART" id="SM00663"/>
    </source>
</evidence>